<evidence type="ECO:0000256" key="2">
    <source>
        <dbReference type="ARBA" id="ARBA00022692"/>
    </source>
</evidence>
<comment type="subcellular location">
    <subcellularLocation>
        <location evidence="1">Membrane</location>
    </subcellularLocation>
</comment>
<evidence type="ECO:0000256" key="3">
    <source>
        <dbReference type="ARBA" id="ARBA00022729"/>
    </source>
</evidence>
<keyword evidence="3" id="KW-0732">Signal</keyword>
<gene>
    <name evidence="7" type="ORF">CWI39_0811p0020</name>
</gene>
<dbReference type="GO" id="GO:0016020">
    <property type="term" value="C:membrane"/>
    <property type="evidence" value="ECO:0007669"/>
    <property type="project" value="UniProtKB-SubCell"/>
</dbReference>
<evidence type="ECO:0000256" key="4">
    <source>
        <dbReference type="ARBA" id="ARBA00022989"/>
    </source>
</evidence>
<dbReference type="Proteomes" id="UP000293045">
    <property type="component" value="Unassembled WGS sequence"/>
</dbReference>
<reference evidence="7 8" key="1">
    <citation type="submission" date="2017-12" db="EMBL/GenBank/DDBJ databases">
        <authorList>
            <person name="Pombert J.-F."/>
            <person name="Haag K.L."/>
            <person name="Ebert D."/>
        </authorList>
    </citation>
    <scope>NUCLEOTIDE SEQUENCE [LARGE SCALE GENOMIC DNA]</scope>
    <source>
        <strain evidence="7">IL-BN-2</strain>
    </source>
</reference>
<evidence type="ECO:0000313" key="7">
    <source>
        <dbReference type="EMBL" id="TBU04401.1"/>
    </source>
</evidence>
<evidence type="ECO:0000256" key="5">
    <source>
        <dbReference type="ARBA" id="ARBA00023136"/>
    </source>
</evidence>
<keyword evidence="5" id="KW-0472">Membrane</keyword>
<dbReference type="InterPro" id="IPR046956">
    <property type="entry name" value="RLP23-like"/>
</dbReference>
<proteinExistence type="predicted"/>
<dbReference type="PANTHER" id="PTHR48063:SF112">
    <property type="entry name" value="RECEPTOR LIKE PROTEIN 30-LIKE"/>
    <property type="match status" value="1"/>
</dbReference>
<dbReference type="SUPFAM" id="SSF52047">
    <property type="entry name" value="RNI-like"/>
    <property type="match status" value="1"/>
</dbReference>
<evidence type="ECO:0000313" key="8">
    <source>
        <dbReference type="Proteomes" id="UP000293045"/>
    </source>
</evidence>
<name>A0A4Q9LBJ8_9MICR</name>
<protein>
    <recommendedName>
        <fullName evidence="9">Leucine-rich repeat-containing protein</fullName>
    </recommendedName>
</protein>
<dbReference type="Gene3D" id="3.80.10.10">
    <property type="entry name" value="Ribonuclease Inhibitor"/>
    <property type="match status" value="1"/>
</dbReference>
<dbReference type="EMBL" id="PIXR01000811">
    <property type="protein sequence ID" value="TBU04401.1"/>
    <property type="molecule type" value="Genomic_DNA"/>
</dbReference>
<dbReference type="InterPro" id="IPR032675">
    <property type="entry name" value="LRR_dom_sf"/>
</dbReference>
<dbReference type="VEuPathDB" id="MicrosporidiaDB:CWI36_1307p0020"/>
<organism evidence="7 8">
    <name type="scientific">Hamiltosporidium magnivora</name>
    <dbReference type="NCBI Taxonomy" id="148818"/>
    <lineage>
        <taxon>Eukaryota</taxon>
        <taxon>Fungi</taxon>
        <taxon>Fungi incertae sedis</taxon>
        <taxon>Microsporidia</taxon>
        <taxon>Dubosqiidae</taxon>
        <taxon>Hamiltosporidium</taxon>
    </lineage>
</organism>
<dbReference type="AlphaFoldDB" id="A0A4Q9LBJ8"/>
<evidence type="ECO:0000256" key="1">
    <source>
        <dbReference type="ARBA" id="ARBA00004370"/>
    </source>
</evidence>
<keyword evidence="6" id="KW-0325">Glycoprotein</keyword>
<dbReference type="PANTHER" id="PTHR48063">
    <property type="entry name" value="LRR RECEPTOR-LIKE KINASE"/>
    <property type="match status" value="1"/>
</dbReference>
<evidence type="ECO:0000256" key="6">
    <source>
        <dbReference type="ARBA" id="ARBA00023180"/>
    </source>
</evidence>
<sequence length="705" mass="82819">MFVKSSNHYTAVKNILCSFFLFVFFGINNCIRINIFFNGIDRSFDSRINLYDSNNLHNLIGRKRIRETETTFIEPSNHSFRSNQNRNLEPNQSKEYSIKSKKPRLNIDSENTTNITPKYFHTNVKSNRDISKSNIDCFWVKKCIDILYYGFESQIDDLYNNEFIDLIEFLNDLNCYSNTDALYILYKNLFPYLCLYIIDETCFNLLNMTNSEYLRHVKLFLPFLAVLYDKVDIFFNSNTKELTFITKEQNRESFKYEMNFTDDTMIRITPEALNYMQQDDSNEKIELFGLLVSSYKITGIKISNGDKYYTECVSTDFACKFILNNPVIYKMQTSFCSLFGNIESIKINTLKSIEIERLDLLTEDVDFFSKFIKLESLSIVKCDFLNCVDFLRELALMFPKLKILRIIGSFIRSGFLNNLFSTYIEILDLSCCKSIGKFSNFPNMQMKALKSLKIDYSSLNYKVMRVIISTSDLIRVLRLESLYSSTRSISLSNNSSFNDIFFLLENFKKLECFKLSGTKIMSLHQFVFDFQFKSHLKDLDLSNNKLLKNYIRCLNQFDYLERINPSNCNLESGFMEYLSVMHPAVSLKKINLSRNILSKSDIFALEKFLNLNHLTYGALRLKNLETLILVASFFTSEIYHCIMRMSSLKNLELQGFHLEKNVFTNYGISYPNFLQKITHIYSKYYPEDIDTFNDLKIRGIEVLIY</sequence>
<comment type="caution">
    <text evidence="7">The sequence shown here is derived from an EMBL/GenBank/DDBJ whole genome shotgun (WGS) entry which is preliminary data.</text>
</comment>
<keyword evidence="2" id="KW-0812">Transmembrane</keyword>
<accession>A0A4Q9LBJ8</accession>
<evidence type="ECO:0008006" key="9">
    <source>
        <dbReference type="Google" id="ProtNLM"/>
    </source>
</evidence>
<dbReference type="VEuPathDB" id="MicrosporidiaDB:CWI39_0811p0020"/>
<keyword evidence="4" id="KW-1133">Transmembrane helix</keyword>